<evidence type="ECO:0000313" key="2">
    <source>
        <dbReference type="Proteomes" id="UP000265515"/>
    </source>
</evidence>
<accession>A0A388L2X2</accession>
<dbReference type="Gene3D" id="3.60.40.10">
    <property type="entry name" value="PPM-type phosphatase domain"/>
    <property type="match status" value="1"/>
</dbReference>
<name>A0A388L2X2_CHABU</name>
<gene>
    <name evidence="1" type="ORF">CBR_g22871</name>
</gene>
<dbReference type="Proteomes" id="UP000265515">
    <property type="component" value="Unassembled WGS sequence"/>
</dbReference>
<dbReference type="OrthoDB" id="420076at2759"/>
<keyword evidence="2" id="KW-1185">Reference proteome</keyword>
<comment type="caution">
    <text evidence="1">The sequence shown here is derived from an EMBL/GenBank/DDBJ whole genome shotgun (WGS) entry which is preliminary data.</text>
</comment>
<dbReference type="InterPro" id="IPR036457">
    <property type="entry name" value="PPM-type-like_dom_sf"/>
</dbReference>
<protein>
    <submittedName>
        <fullName evidence="1">Uncharacterized protein</fullName>
    </submittedName>
</protein>
<reference evidence="1 2" key="1">
    <citation type="journal article" date="2018" name="Cell">
        <title>The Chara Genome: Secondary Complexity and Implications for Plant Terrestrialization.</title>
        <authorList>
            <person name="Nishiyama T."/>
            <person name="Sakayama H."/>
            <person name="Vries J.D."/>
            <person name="Buschmann H."/>
            <person name="Saint-Marcoux D."/>
            <person name="Ullrich K.K."/>
            <person name="Haas F.B."/>
            <person name="Vanderstraeten L."/>
            <person name="Becker D."/>
            <person name="Lang D."/>
            <person name="Vosolsobe S."/>
            <person name="Rombauts S."/>
            <person name="Wilhelmsson P.K.I."/>
            <person name="Janitza P."/>
            <person name="Kern R."/>
            <person name="Heyl A."/>
            <person name="Rumpler F."/>
            <person name="Villalobos L.I.A.C."/>
            <person name="Clay J.M."/>
            <person name="Skokan R."/>
            <person name="Toyoda A."/>
            <person name="Suzuki Y."/>
            <person name="Kagoshima H."/>
            <person name="Schijlen E."/>
            <person name="Tajeshwar N."/>
            <person name="Catarino B."/>
            <person name="Hetherington A.J."/>
            <person name="Saltykova A."/>
            <person name="Bonnot C."/>
            <person name="Breuninger H."/>
            <person name="Symeonidi A."/>
            <person name="Radhakrishnan G.V."/>
            <person name="Van Nieuwerburgh F."/>
            <person name="Deforce D."/>
            <person name="Chang C."/>
            <person name="Karol K.G."/>
            <person name="Hedrich R."/>
            <person name="Ulvskov P."/>
            <person name="Glockner G."/>
            <person name="Delwiche C.F."/>
            <person name="Petrasek J."/>
            <person name="Van de Peer Y."/>
            <person name="Friml J."/>
            <person name="Beilby M."/>
            <person name="Dolan L."/>
            <person name="Kohara Y."/>
            <person name="Sugano S."/>
            <person name="Fujiyama A."/>
            <person name="Delaux P.-M."/>
            <person name="Quint M."/>
            <person name="TheiBen G."/>
            <person name="Hagemann M."/>
            <person name="Harholt J."/>
            <person name="Dunand C."/>
            <person name="Zachgo S."/>
            <person name="Langdale J."/>
            <person name="Maumus F."/>
            <person name="Straeten D.V.D."/>
            <person name="Gould S.B."/>
            <person name="Rensing S.A."/>
        </authorList>
    </citation>
    <scope>NUCLEOTIDE SEQUENCE [LARGE SCALE GENOMIC DNA]</scope>
    <source>
        <strain evidence="1 2">S276</strain>
    </source>
</reference>
<proteinExistence type="predicted"/>
<dbReference type="STRING" id="69332.A0A388L2X2"/>
<dbReference type="AlphaFoldDB" id="A0A388L2X2"/>
<organism evidence="1 2">
    <name type="scientific">Chara braunii</name>
    <name type="common">Braun's stonewort</name>
    <dbReference type="NCBI Taxonomy" id="69332"/>
    <lineage>
        <taxon>Eukaryota</taxon>
        <taxon>Viridiplantae</taxon>
        <taxon>Streptophyta</taxon>
        <taxon>Charophyceae</taxon>
        <taxon>Charales</taxon>
        <taxon>Characeae</taxon>
        <taxon>Chara</taxon>
    </lineage>
</organism>
<dbReference type="Gramene" id="GBG76655">
    <property type="protein sequence ID" value="GBG76655"/>
    <property type="gene ID" value="CBR_g22871"/>
</dbReference>
<evidence type="ECO:0000313" key="1">
    <source>
        <dbReference type="EMBL" id="GBG76655.1"/>
    </source>
</evidence>
<dbReference type="EMBL" id="BFEA01000249">
    <property type="protein sequence ID" value="GBG76655.1"/>
    <property type="molecule type" value="Genomic_DNA"/>
</dbReference>
<sequence length="280" mass="29893">MEPPRVLVVPARISTPLQPTKPRPQDIARFLIKVALQRAAKKQKVTYPEMVKTPRGLRREFHDDITCIVFFFNHYSSLQPLATKAQFGPYWQAIRNVSWLGRSNSSGPSIHSGQLPISEEELSCPVAFQTTDYIETVGLRSHMFTGGVLDTHHGIEQGVVSPSFSLTAPTAGCVIQQNVFGSHVEACSVGGGIPTTQMFIRGRFGGAVIGGGAGNGVLGVGAPGLGVGLPEGAGMEMAMGVGPEAGGLMRKNSRSQHACFEGCEKVEDIQADSNPVNHED</sequence>